<dbReference type="Proteomes" id="UP000606653">
    <property type="component" value="Unassembled WGS sequence"/>
</dbReference>
<sequence length="313" mass="35289">MAILGYKPELLATCGTLDELKALADAGCDAFLLGEEKYGMRLPGEFTPELIEQAVEFAHSRGIKIYVCVNNLMDNEKLPELPGYLERMGQIGVDGIEFGDPSVLMQARKLLPGLPLHWNAEMTSTNHGTANYWGRRGATRVVLARELNMDEVTEMMPSLEVEAQVQVHGMTNIYHSKRSLVHSYMANQGRPVEDDNVGLTRGLYLIEAERRDERFPIYEDSNGTHIMSSGDICILEDLHLLMKAGVQSFKIEGILQSEAYNLAAARAYRRAIDAFAADPEGYAFDESWLDEIRELQDPHRELSFGFFYKEQVY</sequence>
<dbReference type="GO" id="GO:0008233">
    <property type="term" value="F:peptidase activity"/>
    <property type="evidence" value="ECO:0007669"/>
    <property type="project" value="UniProtKB-KW"/>
</dbReference>
<comment type="caution">
    <text evidence="1">The sequence shown here is derived from an EMBL/GenBank/DDBJ whole genome shotgun (WGS) entry which is preliminary data.</text>
</comment>
<dbReference type="PANTHER" id="PTHR30217:SF7">
    <property type="entry name" value="TRNA HYDROXYLATION PROTEIN P2"/>
    <property type="match status" value="1"/>
</dbReference>
<protein>
    <submittedName>
        <fullName evidence="1">Protease YrrN</fullName>
    </submittedName>
</protein>
<dbReference type="EMBL" id="BMLN01000003">
    <property type="protein sequence ID" value="GGN97332.1"/>
    <property type="molecule type" value="Genomic_DNA"/>
</dbReference>
<reference evidence="2" key="1">
    <citation type="journal article" date="2019" name="Int. J. Syst. Evol. Microbiol.">
        <title>The Global Catalogue of Microorganisms (GCM) 10K type strain sequencing project: providing services to taxonomists for standard genome sequencing and annotation.</title>
        <authorList>
            <consortium name="The Broad Institute Genomics Platform"/>
            <consortium name="The Broad Institute Genome Sequencing Center for Infectious Disease"/>
            <person name="Wu L."/>
            <person name="Ma J."/>
        </authorList>
    </citation>
    <scope>NUCLEOTIDE SEQUENCE [LARGE SCALE GENOMIC DNA]</scope>
    <source>
        <strain evidence="2">CGMCC 1.6964</strain>
    </source>
</reference>
<dbReference type="InterPro" id="IPR001539">
    <property type="entry name" value="Peptidase_U32"/>
</dbReference>
<dbReference type="Pfam" id="PF01136">
    <property type="entry name" value="Peptidase_U32"/>
    <property type="match status" value="1"/>
</dbReference>
<accession>A0ABQ2KZ82</accession>
<proteinExistence type="predicted"/>
<gene>
    <name evidence="1" type="primary">yrrN</name>
    <name evidence="1" type="ORF">GCM10010969_15170</name>
</gene>
<keyword evidence="1" id="KW-0378">Hydrolase</keyword>
<keyword evidence="1" id="KW-0645">Protease</keyword>
<dbReference type="InterPro" id="IPR051454">
    <property type="entry name" value="RNA/ubiquinone_mod_enzymes"/>
</dbReference>
<keyword evidence="2" id="KW-1185">Reference proteome</keyword>
<evidence type="ECO:0000313" key="2">
    <source>
        <dbReference type="Proteomes" id="UP000606653"/>
    </source>
</evidence>
<dbReference type="PANTHER" id="PTHR30217">
    <property type="entry name" value="PEPTIDASE U32 FAMILY"/>
    <property type="match status" value="1"/>
</dbReference>
<name>A0ABQ2KZ82_9BACL</name>
<dbReference type="GO" id="GO:0006508">
    <property type="term" value="P:proteolysis"/>
    <property type="evidence" value="ECO:0007669"/>
    <property type="project" value="UniProtKB-KW"/>
</dbReference>
<evidence type="ECO:0000313" key="1">
    <source>
        <dbReference type="EMBL" id="GGN97332.1"/>
    </source>
</evidence>
<organism evidence="1 2">
    <name type="scientific">Saccharibacillus kuerlensis</name>
    <dbReference type="NCBI Taxonomy" id="459527"/>
    <lineage>
        <taxon>Bacteria</taxon>
        <taxon>Bacillati</taxon>
        <taxon>Bacillota</taxon>
        <taxon>Bacilli</taxon>
        <taxon>Bacillales</taxon>
        <taxon>Paenibacillaceae</taxon>
        <taxon>Saccharibacillus</taxon>
    </lineage>
</organism>